<keyword evidence="5" id="KW-0067">ATP-binding</keyword>
<dbReference type="InterPro" id="IPR003593">
    <property type="entry name" value="AAA+_ATPase"/>
</dbReference>
<evidence type="ECO:0008006" key="13">
    <source>
        <dbReference type="Google" id="ProtNLM"/>
    </source>
</evidence>
<dbReference type="PANTHER" id="PTHR43394">
    <property type="entry name" value="ATP-DEPENDENT PERMEASE MDL1, MITOCHONDRIAL"/>
    <property type="match status" value="1"/>
</dbReference>
<evidence type="ECO:0000259" key="10">
    <source>
        <dbReference type="PROSITE" id="PS50929"/>
    </source>
</evidence>
<dbReference type="PROSITE" id="PS50929">
    <property type="entry name" value="ABC_TM1F"/>
    <property type="match status" value="1"/>
</dbReference>
<dbReference type="SUPFAM" id="SSF90123">
    <property type="entry name" value="ABC transporter transmembrane region"/>
    <property type="match status" value="1"/>
</dbReference>
<dbReference type="InterPro" id="IPR017871">
    <property type="entry name" value="ABC_transporter-like_CS"/>
</dbReference>
<dbReference type="Proteomes" id="UP000176786">
    <property type="component" value="Unassembled WGS sequence"/>
</dbReference>
<feature type="transmembrane region" description="Helical" evidence="8">
    <location>
        <begin position="251"/>
        <end position="272"/>
    </location>
</feature>
<feature type="domain" description="ABC transporter" evidence="9">
    <location>
        <begin position="345"/>
        <end position="579"/>
    </location>
</feature>
<dbReference type="InterPro" id="IPR039421">
    <property type="entry name" value="Type_1_exporter"/>
</dbReference>
<evidence type="ECO:0000256" key="4">
    <source>
        <dbReference type="ARBA" id="ARBA00022741"/>
    </source>
</evidence>
<feature type="transmembrane region" description="Helical" evidence="8">
    <location>
        <begin position="140"/>
        <end position="161"/>
    </location>
</feature>
<feature type="transmembrane region" description="Helical" evidence="8">
    <location>
        <begin position="167"/>
        <end position="187"/>
    </location>
</feature>
<gene>
    <name evidence="11" type="ORF">A3J48_01520</name>
</gene>
<keyword evidence="6 8" id="KW-1133">Transmembrane helix</keyword>
<sequence length="586" mass="66344">MSYFSKILKYIWPHVKRHQALFFGILVFFVVRILVDYIIIPIFFKQFIDIISSSGTDRTLLVEQVFYLVFIIIGLHLLVVATARTRGFLYIDFLVKVTKDLRNFTFQQIEKNSYTFFSNTFAGSLVTKSRRFVNAFENMFDVFIFNFVQVAVILVGVFIVLINESLLISGILFNLVFIYVVTVAFLVRKKFKYDLLEAEQDSRISGRLADVFSNISAVKFFSARNNEIKSFGAYTEEGALRSRRAANWGNIIDVTQSAFSFIIGSVLLYVLAKLWLANQISTGTVVLVESYMTIILVRLWDLSNSLVRFMKSAGDMKEMVETFELRPDIMDPTNPAKLKITRGHIVFKGVFFKYGQGEEVLSDFNIEVKPGERIGIVGHSGAGKSTITKLLLRLNDVSEGSITIDGQNIRSVTQDDLRSVISYVPQEPILFHRPIRENISYGKVSATPDEITEVAQKAHAHEFISKLPKGYDTLVGERGVKLSGGERQRVAIARAMLKNAPILVLDEATSSLDSISETYIQDAFNELMKGKTTIVIAHRLSTIQKMDRIIVLDQGKIVEEGTHQELLTKQGFYAELWEHQTGGFLE</sequence>
<evidence type="ECO:0000256" key="6">
    <source>
        <dbReference type="ARBA" id="ARBA00022989"/>
    </source>
</evidence>
<feature type="transmembrane region" description="Helical" evidence="8">
    <location>
        <begin position="64"/>
        <end position="83"/>
    </location>
</feature>
<evidence type="ECO:0000256" key="1">
    <source>
        <dbReference type="ARBA" id="ARBA00004651"/>
    </source>
</evidence>
<dbReference type="InterPro" id="IPR011527">
    <property type="entry name" value="ABC1_TM_dom"/>
</dbReference>
<keyword evidence="3 8" id="KW-0812">Transmembrane</keyword>
<dbReference type="Gene3D" id="1.20.1560.10">
    <property type="entry name" value="ABC transporter type 1, transmembrane domain"/>
    <property type="match status" value="1"/>
</dbReference>
<dbReference type="InterPro" id="IPR027417">
    <property type="entry name" value="P-loop_NTPase"/>
</dbReference>
<dbReference type="PROSITE" id="PS00211">
    <property type="entry name" value="ABC_TRANSPORTER_1"/>
    <property type="match status" value="1"/>
</dbReference>
<dbReference type="SMART" id="SM00382">
    <property type="entry name" value="AAA"/>
    <property type="match status" value="1"/>
</dbReference>
<feature type="transmembrane region" description="Helical" evidence="8">
    <location>
        <begin position="21"/>
        <end position="44"/>
    </location>
</feature>
<dbReference type="GO" id="GO:0015421">
    <property type="term" value="F:ABC-type oligopeptide transporter activity"/>
    <property type="evidence" value="ECO:0007669"/>
    <property type="project" value="TreeGrafter"/>
</dbReference>
<dbReference type="PANTHER" id="PTHR43394:SF1">
    <property type="entry name" value="ATP-BINDING CASSETTE SUB-FAMILY B MEMBER 10, MITOCHONDRIAL"/>
    <property type="match status" value="1"/>
</dbReference>
<evidence type="ECO:0000256" key="2">
    <source>
        <dbReference type="ARBA" id="ARBA00022448"/>
    </source>
</evidence>
<proteinExistence type="predicted"/>
<evidence type="ECO:0000313" key="12">
    <source>
        <dbReference type="Proteomes" id="UP000176786"/>
    </source>
</evidence>
<name>A0A1F5P6P8_9BACT</name>
<evidence type="ECO:0000259" key="9">
    <source>
        <dbReference type="PROSITE" id="PS50893"/>
    </source>
</evidence>
<evidence type="ECO:0000256" key="8">
    <source>
        <dbReference type="SAM" id="Phobius"/>
    </source>
</evidence>
<dbReference type="GO" id="GO:0005524">
    <property type="term" value="F:ATP binding"/>
    <property type="evidence" value="ECO:0007669"/>
    <property type="project" value="UniProtKB-KW"/>
</dbReference>
<dbReference type="SUPFAM" id="SSF52540">
    <property type="entry name" value="P-loop containing nucleoside triphosphate hydrolases"/>
    <property type="match status" value="1"/>
</dbReference>
<evidence type="ECO:0000256" key="3">
    <source>
        <dbReference type="ARBA" id="ARBA00022692"/>
    </source>
</evidence>
<dbReference type="Pfam" id="PF00005">
    <property type="entry name" value="ABC_tran"/>
    <property type="match status" value="1"/>
</dbReference>
<dbReference type="GO" id="GO:0005886">
    <property type="term" value="C:plasma membrane"/>
    <property type="evidence" value="ECO:0007669"/>
    <property type="project" value="UniProtKB-SubCell"/>
</dbReference>
<evidence type="ECO:0000256" key="7">
    <source>
        <dbReference type="ARBA" id="ARBA00023136"/>
    </source>
</evidence>
<dbReference type="FunFam" id="3.40.50.300:FF:000287">
    <property type="entry name" value="Multidrug ABC transporter ATP-binding protein"/>
    <property type="match status" value="1"/>
</dbReference>
<dbReference type="Gene3D" id="3.40.50.300">
    <property type="entry name" value="P-loop containing nucleotide triphosphate hydrolases"/>
    <property type="match status" value="1"/>
</dbReference>
<comment type="caution">
    <text evidence="11">The sequence shown here is derived from an EMBL/GenBank/DDBJ whole genome shotgun (WGS) entry which is preliminary data.</text>
</comment>
<dbReference type="Pfam" id="PF00664">
    <property type="entry name" value="ABC_membrane"/>
    <property type="match status" value="1"/>
</dbReference>
<keyword evidence="4" id="KW-0547">Nucleotide-binding</keyword>
<dbReference type="GO" id="GO:0016887">
    <property type="term" value="F:ATP hydrolysis activity"/>
    <property type="evidence" value="ECO:0007669"/>
    <property type="project" value="InterPro"/>
</dbReference>
<protein>
    <recommendedName>
        <fullName evidence="13">ABC transporter ATP-binding protein</fullName>
    </recommendedName>
</protein>
<evidence type="ECO:0000256" key="5">
    <source>
        <dbReference type="ARBA" id="ARBA00022840"/>
    </source>
</evidence>
<dbReference type="InterPro" id="IPR036640">
    <property type="entry name" value="ABC1_TM_sf"/>
</dbReference>
<dbReference type="PROSITE" id="PS50893">
    <property type="entry name" value="ABC_TRANSPORTER_2"/>
    <property type="match status" value="1"/>
</dbReference>
<keyword evidence="7 8" id="KW-0472">Membrane</keyword>
<reference evidence="11 12" key="1">
    <citation type="journal article" date="2016" name="Nat. Commun.">
        <title>Thousands of microbial genomes shed light on interconnected biogeochemical processes in an aquifer system.</title>
        <authorList>
            <person name="Anantharaman K."/>
            <person name="Brown C.T."/>
            <person name="Hug L.A."/>
            <person name="Sharon I."/>
            <person name="Castelle C.J."/>
            <person name="Probst A.J."/>
            <person name="Thomas B.C."/>
            <person name="Singh A."/>
            <person name="Wilkins M.J."/>
            <person name="Karaoz U."/>
            <person name="Brodie E.L."/>
            <person name="Williams K.H."/>
            <person name="Hubbard S.S."/>
            <person name="Banfield J.F."/>
        </authorList>
    </citation>
    <scope>NUCLEOTIDE SEQUENCE [LARGE SCALE GENOMIC DNA]</scope>
</reference>
<feature type="domain" description="ABC transmembrane type-1" evidence="10">
    <location>
        <begin position="38"/>
        <end position="311"/>
    </location>
</feature>
<dbReference type="AlphaFoldDB" id="A0A1F5P6P8"/>
<dbReference type="EMBL" id="MFES01000024">
    <property type="protein sequence ID" value="OGE85628.1"/>
    <property type="molecule type" value="Genomic_DNA"/>
</dbReference>
<dbReference type="CDD" id="cd07346">
    <property type="entry name" value="ABC_6TM_exporters"/>
    <property type="match status" value="1"/>
</dbReference>
<evidence type="ECO:0000313" key="11">
    <source>
        <dbReference type="EMBL" id="OGE85628.1"/>
    </source>
</evidence>
<comment type="subcellular location">
    <subcellularLocation>
        <location evidence="1">Cell membrane</location>
        <topology evidence="1">Multi-pass membrane protein</topology>
    </subcellularLocation>
</comment>
<organism evidence="11 12">
    <name type="scientific">Candidatus Doudnabacteria bacterium RIFCSPHIGHO2_02_FULL_46_11</name>
    <dbReference type="NCBI Taxonomy" id="1817832"/>
    <lineage>
        <taxon>Bacteria</taxon>
        <taxon>Candidatus Doudnaibacteriota</taxon>
    </lineage>
</organism>
<dbReference type="STRING" id="1817832.A3J48_01520"/>
<keyword evidence="2" id="KW-0813">Transport</keyword>
<accession>A0A1F5P6P8</accession>
<feature type="transmembrane region" description="Helical" evidence="8">
    <location>
        <begin position="278"/>
        <end position="300"/>
    </location>
</feature>
<dbReference type="InterPro" id="IPR003439">
    <property type="entry name" value="ABC_transporter-like_ATP-bd"/>
</dbReference>